<dbReference type="RefSeq" id="WP_204916165.1">
    <property type="nucleotide sequence ID" value="NZ_BAAAQP010000011.1"/>
</dbReference>
<dbReference type="Proteomes" id="UP000704762">
    <property type="component" value="Unassembled WGS sequence"/>
</dbReference>
<reference evidence="1 2" key="1">
    <citation type="submission" date="2021-01" db="EMBL/GenBank/DDBJ databases">
        <title>Sequencing the genomes of 1000 actinobacteria strains.</title>
        <authorList>
            <person name="Klenk H.-P."/>
        </authorList>
    </citation>
    <scope>NUCLEOTIDE SEQUENCE [LARGE SCALE GENOMIC DNA]</scope>
    <source>
        <strain evidence="1 2">DSM 18662</strain>
    </source>
</reference>
<dbReference type="InterPro" id="IPR018641">
    <property type="entry name" value="Trfase_1_rSAM/seldom-assoc"/>
</dbReference>
<gene>
    <name evidence="1" type="ORF">JOE57_000409</name>
</gene>
<evidence type="ECO:0000313" key="2">
    <source>
        <dbReference type="Proteomes" id="UP000704762"/>
    </source>
</evidence>
<protein>
    <recommendedName>
        <fullName evidence="3">MobA-like NTP transferase domain-containing protein</fullName>
    </recommendedName>
</protein>
<evidence type="ECO:0000313" key="1">
    <source>
        <dbReference type="EMBL" id="MBM7797488.1"/>
    </source>
</evidence>
<keyword evidence="2" id="KW-1185">Reference proteome</keyword>
<organism evidence="1 2">
    <name type="scientific">Microlunatus panaciterrae</name>
    <dbReference type="NCBI Taxonomy" id="400768"/>
    <lineage>
        <taxon>Bacteria</taxon>
        <taxon>Bacillati</taxon>
        <taxon>Actinomycetota</taxon>
        <taxon>Actinomycetes</taxon>
        <taxon>Propionibacteriales</taxon>
        <taxon>Propionibacteriaceae</taxon>
        <taxon>Microlunatus</taxon>
    </lineage>
</organism>
<dbReference type="EMBL" id="JAFBCF010000001">
    <property type="protein sequence ID" value="MBM7797488.1"/>
    <property type="molecule type" value="Genomic_DNA"/>
</dbReference>
<sequence>MTTERRRLALVHAAHTATGAPPGIDRAAFSSACLSDSYEVLADLEEVRAGIVGAGPAVADLLWPADLQVPDPAASIRSVAEQVGAGADELVMIPADVPDLPGLVLAKVFKALNRADVCIAPARNTSGCVAIGLRLPWPDWITVELDLDTDPADELRRLQPGRGRVAIGPDWHRMCSATAVNRLDPRLEGWESTRALLSGHPYLLAGGP</sequence>
<dbReference type="InterPro" id="IPR029044">
    <property type="entry name" value="Nucleotide-diphossugar_trans"/>
</dbReference>
<accession>A0ABS2RER2</accession>
<proteinExistence type="predicted"/>
<comment type="caution">
    <text evidence="1">The sequence shown here is derived from an EMBL/GenBank/DDBJ whole genome shotgun (WGS) entry which is preliminary data.</text>
</comment>
<name>A0ABS2RER2_9ACTN</name>
<dbReference type="Pfam" id="PF09837">
    <property type="entry name" value="DUF2064"/>
    <property type="match status" value="1"/>
</dbReference>
<evidence type="ECO:0008006" key="3">
    <source>
        <dbReference type="Google" id="ProtNLM"/>
    </source>
</evidence>
<dbReference type="Gene3D" id="3.90.550.10">
    <property type="entry name" value="Spore Coat Polysaccharide Biosynthesis Protein SpsA, Chain A"/>
    <property type="match status" value="1"/>
</dbReference>
<dbReference type="SUPFAM" id="SSF53448">
    <property type="entry name" value="Nucleotide-diphospho-sugar transferases"/>
    <property type="match status" value="1"/>
</dbReference>